<dbReference type="GO" id="GO:0010008">
    <property type="term" value="C:endosome membrane"/>
    <property type="evidence" value="ECO:0007669"/>
    <property type="project" value="UniProtKB-SubCell"/>
</dbReference>
<evidence type="ECO:0000313" key="11">
    <source>
        <dbReference type="Proteomes" id="UP000504608"/>
    </source>
</evidence>
<evidence type="ECO:0000256" key="8">
    <source>
        <dbReference type="ARBA" id="ARBA00023034"/>
    </source>
</evidence>
<evidence type="ECO:0000256" key="4">
    <source>
        <dbReference type="ARBA" id="ARBA00022692"/>
    </source>
</evidence>
<feature type="transmembrane region" description="Helical" evidence="10">
    <location>
        <begin position="233"/>
        <end position="252"/>
    </location>
</feature>
<keyword evidence="4 10" id="KW-0812">Transmembrane</keyword>
<evidence type="ECO:0000256" key="5">
    <source>
        <dbReference type="ARBA" id="ARBA00022729"/>
    </source>
</evidence>
<proteinExistence type="inferred from homology"/>
<sequence length="598" mass="68433">MSSFVRLIPLTWPFFIIIIFFFFLFVLSPALAAESDHKYQPGESVVLWVNKVGPYNNPQETYNYYSLPFCHPSGDSAHKWGGLGEVLGGNELIDSRIEIKFLKNMDRTTICPLHLDEAKVKLFKNAIQRSYWLEFFIDDLPLWGFVGELPSDKNSEDEKHILYTHKNIIIKYNKDQIIHVNLTQESPKSLDVGRSLDMTYSVKWIPTNVTFARRFDIYLDYPFFEHQIHRFSIFNSFMMVIFLTGLVSMILMRTLRNDYAKYAREDDDLETLERDVSEESGWKLVHGDVFRSPRCLVILSAVVGTGAQLAVLVLLVILLAIIGMLYVGRGAIITTFIACYALTSSLSGYVSGGMYSRHGGKSWIKSMILTASLFPFMCFGIGLVLNTIAIFYGSLAAIPFGTMVVVFVIWAFIYFPLALLGTVVGRNWSGTPNNPCRVKTIPRPVPEKKWYLTPSVVSLMGGLLPFGSIFIEMYFVFTSFWNYKQVYYVYGFMLLVFLILIIVTICATIVGTYFLLNAENYHWQWTSFFSAASTAVYLFLYSIYYFYVKTRMSGFFQTSFYFGYTLMFCLGLGILCGAVGYLGSNLFVRRIYRNIKCD</sequence>
<keyword evidence="9 10" id="KW-0472">Membrane</keyword>
<reference evidence="12" key="1">
    <citation type="submission" date="2025-08" db="UniProtKB">
        <authorList>
            <consortium name="RefSeq"/>
        </authorList>
    </citation>
    <scope>IDENTIFICATION</scope>
    <source>
        <tissue evidence="12">Young leaves</tissue>
    </source>
</reference>
<keyword evidence="7 10" id="KW-1133">Transmembrane helix</keyword>
<comment type="similarity">
    <text evidence="3 10">Belongs to the nonaspanin (TM9SF) (TC 9.A.2) family.</text>
</comment>
<feature type="transmembrane region" description="Helical" evidence="10">
    <location>
        <begin position="450"/>
        <end position="475"/>
    </location>
</feature>
<feature type="transmembrane region" description="Helical" evidence="10">
    <location>
        <begin position="560"/>
        <end position="583"/>
    </location>
</feature>
<dbReference type="AlphaFoldDB" id="A0A6J1HSR4"/>
<name>A0A6J1HSR4_CUCMA</name>
<dbReference type="RefSeq" id="XP_022966855.1">
    <property type="nucleotide sequence ID" value="XM_023111087.1"/>
</dbReference>
<evidence type="ECO:0000256" key="3">
    <source>
        <dbReference type="ARBA" id="ARBA00005227"/>
    </source>
</evidence>
<feature type="transmembrane region" description="Helical" evidence="10">
    <location>
        <begin position="528"/>
        <end position="548"/>
    </location>
</feature>
<dbReference type="Proteomes" id="UP000504608">
    <property type="component" value="Unplaced"/>
</dbReference>
<feature type="transmembrane region" description="Helical" evidence="10">
    <location>
        <begin position="296"/>
        <end position="326"/>
    </location>
</feature>
<feature type="transmembrane region" description="Helical" evidence="10">
    <location>
        <begin position="332"/>
        <end position="355"/>
    </location>
</feature>
<evidence type="ECO:0000256" key="10">
    <source>
        <dbReference type="RuleBase" id="RU363079"/>
    </source>
</evidence>
<keyword evidence="5 10" id="KW-0732">Signal</keyword>
<feature type="transmembrane region" description="Helical" evidence="10">
    <location>
        <begin position="367"/>
        <end position="392"/>
    </location>
</feature>
<feature type="signal peptide" evidence="10">
    <location>
        <begin position="1"/>
        <end position="32"/>
    </location>
</feature>
<comment type="subcellular location">
    <subcellularLocation>
        <location evidence="1">Endosome membrane</location>
        <topology evidence="1">Multi-pass membrane protein</topology>
    </subcellularLocation>
    <subcellularLocation>
        <location evidence="2">Golgi apparatus membrane</location>
        <topology evidence="2">Multi-pass membrane protein</topology>
    </subcellularLocation>
</comment>
<protein>
    <recommendedName>
        <fullName evidence="10">Transmembrane 9 superfamily member</fullName>
    </recommendedName>
</protein>
<evidence type="ECO:0000256" key="2">
    <source>
        <dbReference type="ARBA" id="ARBA00004653"/>
    </source>
</evidence>
<dbReference type="Pfam" id="PF02990">
    <property type="entry name" value="EMP70"/>
    <property type="match status" value="1"/>
</dbReference>
<dbReference type="PANTHER" id="PTHR10766">
    <property type="entry name" value="TRANSMEMBRANE 9 SUPERFAMILY PROTEIN"/>
    <property type="match status" value="1"/>
</dbReference>
<evidence type="ECO:0000256" key="1">
    <source>
        <dbReference type="ARBA" id="ARBA00004337"/>
    </source>
</evidence>
<accession>A0A6J1HSR4</accession>
<feature type="transmembrane region" description="Helical" evidence="10">
    <location>
        <begin position="487"/>
        <end position="516"/>
    </location>
</feature>
<keyword evidence="8" id="KW-0333">Golgi apparatus</keyword>
<dbReference type="GeneID" id="111466436"/>
<evidence type="ECO:0000256" key="9">
    <source>
        <dbReference type="ARBA" id="ARBA00023136"/>
    </source>
</evidence>
<dbReference type="GO" id="GO:0000139">
    <property type="term" value="C:Golgi membrane"/>
    <property type="evidence" value="ECO:0007669"/>
    <property type="project" value="UniProtKB-SubCell"/>
</dbReference>
<evidence type="ECO:0000256" key="6">
    <source>
        <dbReference type="ARBA" id="ARBA00022753"/>
    </source>
</evidence>
<dbReference type="GO" id="GO:0072657">
    <property type="term" value="P:protein localization to membrane"/>
    <property type="evidence" value="ECO:0007669"/>
    <property type="project" value="TreeGrafter"/>
</dbReference>
<evidence type="ECO:0000256" key="7">
    <source>
        <dbReference type="ARBA" id="ARBA00022989"/>
    </source>
</evidence>
<keyword evidence="6" id="KW-0967">Endosome</keyword>
<evidence type="ECO:0000313" key="12">
    <source>
        <dbReference type="RefSeq" id="XP_022966855.1"/>
    </source>
</evidence>
<gene>
    <name evidence="12" type="primary">LOC111466436</name>
</gene>
<dbReference type="OrthoDB" id="1666796at2759"/>
<organism evidence="11 12">
    <name type="scientific">Cucurbita maxima</name>
    <name type="common">Pumpkin</name>
    <name type="synonym">Winter squash</name>
    <dbReference type="NCBI Taxonomy" id="3661"/>
    <lineage>
        <taxon>Eukaryota</taxon>
        <taxon>Viridiplantae</taxon>
        <taxon>Streptophyta</taxon>
        <taxon>Embryophyta</taxon>
        <taxon>Tracheophyta</taxon>
        <taxon>Spermatophyta</taxon>
        <taxon>Magnoliopsida</taxon>
        <taxon>eudicotyledons</taxon>
        <taxon>Gunneridae</taxon>
        <taxon>Pentapetalae</taxon>
        <taxon>rosids</taxon>
        <taxon>fabids</taxon>
        <taxon>Cucurbitales</taxon>
        <taxon>Cucurbitaceae</taxon>
        <taxon>Cucurbiteae</taxon>
        <taxon>Cucurbita</taxon>
    </lineage>
</organism>
<dbReference type="KEGG" id="cmax:111466436"/>
<keyword evidence="11" id="KW-1185">Reference proteome</keyword>
<dbReference type="PANTHER" id="PTHR10766:SF41">
    <property type="entry name" value="TRANSMEMBRANE 9 SUPERFAMILY MEMBER 3"/>
    <property type="match status" value="1"/>
</dbReference>
<dbReference type="InterPro" id="IPR004240">
    <property type="entry name" value="EMP70"/>
</dbReference>
<feature type="chain" id="PRO_5027163728" description="Transmembrane 9 superfamily member" evidence="10">
    <location>
        <begin position="33"/>
        <end position="598"/>
    </location>
</feature>